<organism evidence="2 3">
    <name type="scientific">Knipowitschia caucasica</name>
    <name type="common">Caucasian dwarf goby</name>
    <name type="synonym">Pomatoschistus caucasicus</name>
    <dbReference type="NCBI Taxonomy" id="637954"/>
    <lineage>
        <taxon>Eukaryota</taxon>
        <taxon>Metazoa</taxon>
        <taxon>Chordata</taxon>
        <taxon>Craniata</taxon>
        <taxon>Vertebrata</taxon>
        <taxon>Euteleostomi</taxon>
        <taxon>Actinopterygii</taxon>
        <taxon>Neopterygii</taxon>
        <taxon>Teleostei</taxon>
        <taxon>Neoteleostei</taxon>
        <taxon>Acanthomorphata</taxon>
        <taxon>Gobiaria</taxon>
        <taxon>Gobiiformes</taxon>
        <taxon>Gobioidei</taxon>
        <taxon>Gobiidae</taxon>
        <taxon>Gobiinae</taxon>
        <taxon>Knipowitschia</taxon>
    </lineage>
</organism>
<feature type="compositionally biased region" description="Low complexity" evidence="1">
    <location>
        <begin position="102"/>
        <end position="112"/>
    </location>
</feature>
<dbReference type="AlphaFoldDB" id="A0AAV2MNJ2"/>
<feature type="region of interest" description="Disordered" evidence="1">
    <location>
        <begin position="137"/>
        <end position="236"/>
    </location>
</feature>
<feature type="region of interest" description="Disordered" evidence="1">
    <location>
        <begin position="47"/>
        <end position="124"/>
    </location>
</feature>
<feature type="region of interest" description="Disordered" evidence="1">
    <location>
        <begin position="1"/>
        <end position="20"/>
    </location>
</feature>
<proteinExistence type="predicted"/>
<keyword evidence="3" id="KW-1185">Reference proteome</keyword>
<evidence type="ECO:0000313" key="3">
    <source>
        <dbReference type="Proteomes" id="UP001497482"/>
    </source>
</evidence>
<dbReference type="Proteomes" id="UP001497482">
    <property type="component" value="Chromosome 9"/>
</dbReference>
<feature type="compositionally biased region" description="Gly residues" evidence="1">
    <location>
        <begin position="217"/>
        <end position="226"/>
    </location>
</feature>
<protein>
    <submittedName>
        <fullName evidence="2">Uncharacterized protein</fullName>
    </submittedName>
</protein>
<name>A0AAV2MNJ2_KNICA</name>
<feature type="compositionally biased region" description="Low complexity" evidence="1">
    <location>
        <begin position="47"/>
        <end position="58"/>
    </location>
</feature>
<accession>A0AAV2MNJ2</accession>
<evidence type="ECO:0000256" key="1">
    <source>
        <dbReference type="SAM" id="MobiDB-lite"/>
    </source>
</evidence>
<reference evidence="2 3" key="1">
    <citation type="submission" date="2024-04" db="EMBL/GenBank/DDBJ databases">
        <authorList>
            <person name="Waldvogel A.-M."/>
            <person name="Schoenle A."/>
        </authorList>
    </citation>
    <scope>NUCLEOTIDE SEQUENCE [LARGE SCALE GENOMIC DNA]</scope>
</reference>
<feature type="compositionally biased region" description="Gly residues" evidence="1">
    <location>
        <begin position="156"/>
        <end position="198"/>
    </location>
</feature>
<dbReference type="EMBL" id="OZ035831">
    <property type="protein sequence ID" value="CAL1614867.1"/>
    <property type="molecule type" value="Genomic_DNA"/>
</dbReference>
<evidence type="ECO:0000313" key="2">
    <source>
        <dbReference type="EMBL" id="CAL1614867.1"/>
    </source>
</evidence>
<sequence>MAAGGARHAGRGAAGRARERVRRVAAVDAAGGGTRRSGPGFQVTRVRGVGRTVSVRSGPGQGYAATAPTPQHGAGLRAGGGRGAKVAGRAGRGDGGQRGQRRAPPATRARVGVGLGRGGRRWGVDRATGAGARVVAGAGVQGGRDPWRGQEAARSGGLGGGGDGGSGASVGGGARCPGDGRPGQDGGWPRAGGRGVGELGPPPTALSRARGPAATGLTGGCAGVGDSGCRVGREAE</sequence>
<gene>
    <name evidence="2" type="ORF">KC01_LOCUS40895</name>
</gene>